<accession>A0ABM9VC78</accession>
<gene>
    <name evidence="1" type="ORF">AGR13a_Cc170333</name>
</gene>
<sequence>MNAIAARVRLRLLWCVSRTGTCRQRRRHGTCAFAGKADFGVQSTAAFARDGVVDKTTAGWSDHFGSKKNLKIED</sequence>
<evidence type="ECO:0000313" key="2">
    <source>
        <dbReference type="Proteomes" id="UP000191812"/>
    </source>
</evidence>
<evidence type="ECO:0008006" key="3">
    <source>
        <dbReference type="Google" id="ProtNLM"/>
    </source>
</evidence>
<reference evidence="1 2" key="1">
    <citation type="submission" date="2016-01" db="EMBL/GenBank/DDBJ databases">
        <authorList>
            <person name="Regsiter A."/>
            <person name="william w."/>
        </authorList>
    </citation>
    <scope>NUCLEOTIDE SEQUENCE [LARGE SCALE GENOMIC DNA]</scope>
    <source>
        <strain evidence="1 2">CFBP 6927</strain>
    </source>
</reference>
<dbReference type="Proteomes" id="UP000191812">
    <property type="component" value="Unassembled WGS sequence"/>
</dbReference>
<protein>
    <recommendedName>
        <fullName evidence="3">Secreted protein</fullName>
    </recommendedName>
</protein>
<keyword evidence="2" id="KW-1185">Reference proteome</keyword>
<proteinExistence type="predicted"/>
<name>A0ABM9VC78_9HYPH</name>
<evidence type="ECO:0000313" key="1">
    <source>
        <dbReference type="EMBL" id="CUX14511.1"/>
    </source>
</evidence>
<dbReference type="EMBL" id="FBWH01000009">
    <property type="protein sequence ID" value="CUX14511.1"/>
    <property type="molecule type" value="Genomic_DNA"/>
</dbReference>
<comment type="caution">
    <text evidence="1">The sequence shown here is derived from an EMBL/GenBank/DDBJ whole genome shotgun (WGS) entry which is preliminary data.</text>
</comment>
<organism evidence="1 2">
    <name type="scientific">Agrobacterium genomosp. 13 str. CFBP 6927</name>
    <dbReference type="NCBI Taxonomy" id="1183428"/>
    <lineage>
        <taxon>Bacteria</taxon>
        <taxon>Pseudomonadati</taxon>
        <taxon>Pseudomonadota</taxon>
        <taxon>Alphaproteobacteria</taxon>
        <taxon>Hyphomicrobiales</taxon>
        <taxon>Rhizobiaceae</taxon>
        <taxon>Rhizobium/Agrobacterium group</taxon>
        <taxon>Agrobacterium</taxon>
        <taxon>Agrobacterium tumefaciens complex</taxon>
    </lineage>
</organism>